<gene>
    <name evidence="1" type="ORF">OVA965_LOCUS42842</name>
    <name evidence="2" type="ORF">TMI583_LOCUS44873</name>
</gene>
<name>A0A8S2W456_9BILA</name>
<proteinExistence type="predicted"/>
<feature type="non-terminal residue" evidence="2">
    <location>
        <position position="247"/>
    </location>
</feature>
<feature type="non-terminal residue" evidence="2">
    <location>
        <position position="1"/>
    </location>
</feature>
<dbReference type="EMBL" id="CAJOBA010078592">
    <property type="protein sequence ID" value="CAF4430339.1"/>
    <property type="molecule type" value="Genomic_DNA"/>
</dbReference>
<protein>
    <recommendedName>
        <fullName evidence="4">Dynein heavy chain tail domain-containing protein</fullName>
    </recommendedName>
</protein>
<evidence type="ECO:0008006" key="4">
    <source>
        <dbReference type="Google" id="ProtNLM"/>
    </source>
</evidence>
<dbReference type="Proteomes" id="UP000682733">
    <property type="component" value="Unassembled WGS sequence"/>
</dbReference>
<evidence type="ECO:0000313" key="3">
    <source>
        <dbReference type="Proteomes" id="UP000682733"/>
    </source>
</evidence>
<comment type="caution">
    <text evidence="2">The sequence shown here is derived from an EMBL/GenBank/DDBJ whole genome shotgun (WGS) entry which is preliminary data.</text>
</comment>
<dbReference type="AlphaFoldDB" id="A0A8S2W456"/>
<reference evidence="2" key="1">
    <citation type="submission" date="2021-02" db="EMBL/GenBank/DDBJ databases">
        <authorList>
            <person name="Nowell W R."/>
        </authorList>
    </citation>
    <scope>NUCLEOTIDE SEQUENCE</scope>
</reference>
<evidence type="ECO:0000313" key="2">
    <source>
        <dbReference type="EMBL" id="CAF4430339.1"/>
    </source>
</evidence>
<dbReference type="EMBL" id="CAJNOK010054132">
    <property type="protein sequence ID" value="CAF1614694.1"/>
    <property type="molecule type" value="Genomic_DNA"/>
</dbReference>
<dbReference type="Proteomes" id="UP000677228">
    <property type="component" value="Unassembled WGS sequence"/>
</dbReference>
<evidence type="ECO:0000313" key="1">
    <source>
        <dbReference type="EMBL" id="CAF1614694.1"/>
    </source>
</evidence>
<accession>A0A8S2W456</accession>
<sequence>WKIIQRFLDDENFRLLPVFFRVEGERSGLGKGSGSGPYLSRTTKEEDISLRIGIDKSFEDAGLIFLKTNLIKLTKINFKNELAIMSLAFESPSLDIMINMETLLFSFLPPIKKADEWNKLSVLIENSDRLRANLLYQIEQNAALFRNIHESITTAIHLQKVPNRLRHDTKEVISANSLIRFAQDTDLVQQSDEVINEWITEIRTFHRKSTRIRQIQENSGPLNEMMYWRTQVLQLNEIMNQLRLPRN</sequence>
<organism evidence="2 3">
    <name type="scientific">Didymodactylos carnosus</name>
    <dbReference type="NCBI Taxonomy" id="1234261"/>
    <lineage>
        <taxon>Eukaryota</taxon>
        <taxon>Metazoa</taxon>
        <taxon>Spiralia</taxon>
        <taxon>Gnathifera</taxon>
        <taxon>Rotifera</taxon>
        <taxon>Eurotatoria</taxon>
        <taxon>Bdelloidea</taxon>
        <taxon>Philodinida</taxon>
        <taxon>Philodinidae</taxon>
        <taxon>Didymodactylos</taxon>
    </lineage>
</organism>